<dbReference type="SUPFAM" id="SSF56112">
    <property type="entry name" value="Protein kinase-like (PK-like)"/>
    <property type="match status" value="1"/>
</dbReference>
<dbReference type="Gene3D" id="1.10.510.10">
    <property type="entry name" value="Transferase(Phosphotransferase) domain 1"/>
    <property type="match status" value="1"/>
</dbReference>
<dbReference type="InterPro" id="IPR011009">
    <property type="entry name" value="Kinase-like_dom_sf"/>
</dbReference>
<sequence>MFNKARNNWVFLGKDEEQEAFSTLQAALNQKGTCLSKDPISSVQRITHQDATYYVKVYTRNGKGLRHYLGRGRLQGEWENLLYFSQLGIPTPRIVAYGQHKRHGMFKVGALITEEVPQSDDLLTLTKKDPQRFQDRSWVKTILRQTADYTSRLHQHGFIHWDLKWRNILVSTEEEAHPKIFFFDCPLGKTRWGWLRRRGTIKDLACLDKVGKKALHRTQRLRFFKYYEKIDRLTPAHKRKILQILNFFSDE</sequence>
<name>Q1K189_DESA6</name>
<dbReference type="GO" id="GO:0005524">
    <property type="term" value="F:ATP binding"/>
    <property type="evidence" value="ECO:0007669"/>
    <property type="project" value="InterPro"/>
</dbReference>
<feature type="domain" description="Protein kinase" evidence="1">
    <location>
        <begin position="1"/>
        <end position="251"/>
    </location>
</feature>
<dbReference type="AlphaFoldDB" id="Q1K189"/>
<comment type="caution">
    <text evidence="2">The sequence shown here is derived from an EMBL/GenBank/DDBJ whole genome shotgun (WGS) entry which is preliminary data.</text>
</comment>
<organism evidence="2 3">
    <name type="scientific">Desulfuromonas acetoxidans (strain DSM 684 / 11070)</name>
    <dbReference type="NCBI Taxonomy" id="281689"/>
    <lineage>
        <taxon>Bacteria</taxon>
        <taxon>Pseudomonadati</taxon>
        <taxon>Thermodesulfobacteriota</taxon>
        <taxon>Desulfuromonadia</taxon>
        <taxon>Desulfuromonadales</taxon>
        <taxon>Desulfuromonadaceae</taxon>
        <taxon>Desulfuromonas</taxon>
    </lineage>
</organism>
<dbReference type="InterPro" id="IPR008271">
    <property type="entry name" value="Ser/Thr_kinase_AS"/>
</dbReference>
<gene>
    <name evidence="2" type="ORF">Dace_1583</name>
</gene>
<keyword evidence="3" id="KW-1185">Reference proteome</keyword>
<dbReference type="PROSITE" id="PS00108">
    <property type="entry name" value="PROTEIN_KINASE_ST"/>
    <property type="match status" value="1"/>
</dbReference>
<dbReference type="InterPro" id="IPR000719">
    <property type="entry name" value="Prot_kinase_dom"/>
</dbReference>
<dbReference type="EMBL" id="AAEW02000006">
    <property type="protein sequence ID" value="EAT16119.1"/>
    <property type="molecule type" value="Genomic_DNA"/>
</dbReference>
<protein>
    <submittedName>
        <fullName evidence="2">Mn2+-dependent serine/threonine protein kinase</fullName>
    </submittedName>
</protein>
<keyword evidence="2" id="KW-0808">Transferase</keyword>
<evidence type="ECO:0000259" key="1">
    <source>
        <dbReference type="PROSITE" id="PS50011"/>
    </source>
</evidence>
<accession>Q1K189</accession>
<dbReference type="RefSeq" id="WP_005999248.1">
    <property type="nucleotide sequence ID" value="NZ_AAEW02000006.1"/>
</dbReference>
<evidence type="ECO:0000313" key="3">
    <source>
        <dbReference type="Proteomes" id="UP000005695"/>
    </source>
</evidence>
<keyword evidence="2" id="KW-0418">Kinase</keyword>
<reference evidence="2" key="2">
    <citation type="submission" date="2006-05" db="EMBL/GenBank/DDBJ databases">
        <title>Sequencing of the draft genome and assembly of Desulfuromonas acetoxidans DSM 684.</title>
        <authorList>
            <consortium name="US DOE Joint Genome Institute (JGI-PGF)"/>
            <person name="Copeland A."/>
            <person name="Lucas S."/>
            <person name="Lapidus A."/>
            <person name="Barry K."/>
            <person name="Detter J.C."/>
            <person name="Glavina del Rio T."/>
            <person name="Hammon N."/>
            <person name="Israni S."/>
            <person name="Dalin E."/>
            <person name="Tice H."/>
            <person name="Bruce D."/>
            <person name="Pitluck S."/>
            <person name="Richardson P."/>
        </authorList>
    </citation>
    <scope>NUCLEOTIDE SEQUENCE [LARGE SCALE GENOMIC DNA]</scope>
    <source>
        <strain evidence="2">DSM 684</strain>
    </source>
</reference>
<dbReference type="PROSITE" id="PS50011">
    <property type="entry name" value="PROTEIN_KINASE_DOM"/>
    <property type="match status" value="1"/>
</dbReference>
<dbReference type="Proteomes" id="UP000005695">
    <property type="component" value="Unassembled WGS sequence"/>
</dbReference>
<evidence type="ECO:0000313" key="2">
    <source>
        <dbReference type="EMBL" id="EAT16119.1"/>
    </source>
</evidence>
<dbReference type="Pfam" id="PF06293">
    <property type="entry name" value="Kdo"/>
    <property type="match status" value="1"/>
</dbReference>
<reference evidence="2" key="1">
    <citation type="submission" date="2006-05" db="EMBL/GenBank/DDBJ databases">
        <title>Annotation of the draft genome assembly of Desulfuromonas acetoxidans DSM 684.</title>
        <authorList>
            <consortium name="US DOE Joint Genome Institute (JGI-ORNL)"/>
            <person name="Larimer F."/>
            <person name="Land M."/>
            <person name="Hauser L."/>
        </authorList>
    </citation>
    <scope>NUCLEOTIDE SEQUENCE [LARGE SCALE GENOMIC DNA]</scope>
    <source>
        <strain evidence="2">DSM 684</strain>
    </source>
</reference>
<dbReference type="OrthoDB" id="5405276at2"/>
<keyword evidence="2" id="KW-0723">Serine/threonine-protein kinase</keyword>
<dbReference type="GO" id="GO:0004674">
    <property type="term" value="F:protein serine/threonine kinase activity"/>
    <property type="evidence" value="ECO:0007669"/>
    <property type="project" value="UniProtKB-KW"/>
</dbReference>
<proteinExistence type="predicted"/>